<evidence type="ECO:0000256" key="2">
    <source>
        <dbReference type="ARBA" id="ARBA00022553"/>
    </source>
</evidence>
<keyword evidence="1" id="KW-1017">Isopeptide bond</keyword>
<keyword evidence="3" id="KW-0832">Ubl conjugation</keyword>
<dbReference type="SMART" id="SM00732">
    <property type="entry name" value="YqgFc"/>
    <property type="match status" value="1"/>
</dbReference>
<dbReference type="Gene3D" id="2.40.50.140">
    <property type="entry name" value="Nucleic acid-binding proteins"/>
    <property type="match status" value="1"/>
</dbReference>
<dbReference type="InterPro" id="IPR003029">
    <property type="entry name" value="S1_domain"/>
</dbReference>
<name>A0A091CIX8_FUKDA</name>
<dbReference type="InterPro" id="IPR023319">
    <property type="entry name" value="Tex-like_HTH_dom_sf"/>
</dbReference>
<dbReference type="CDD" id="cd05685">
    <property type="entry name" value="S1_Tex"/>
    <property type="match status" value="1"/>
</dbReference>
<dbReference type="Proteomes" id="UP000028990">
    <property type="component" value="Unassembled WGS sequence"/>
</dbReference>
<dbReference type="Gene3D" id="3.30.420.140">
    <property type="entry name" value="YqgF/RNase H-like domain"/>
    <property type="match status" value="1"/>
</dbReference>
<organism evidence="9 10">
    <name type="scientific">Fukomys damarensis</name>
    <name type="common">Damaraland mole rat</name>
    <name type="synonym">Cryptomys damarensis</name>
    <dbReference type="NCBI Taxonomy" id="885580"/>
    <lineage>
        <taxon>Eukaryota</taxon>
        <taxon>Metazoa</taxon>
        <taxon>Chordata</taxon>
        <taxon>Craniata</taxon>
        <taxon>Vertebrata</taxon>
        <taxon>Euteleostomi</taxon>
        <taxon>Mammalia</taxon>
        <taxon>Eutheria</taxon>
        <taxon>Euarchontoglires</taxon>
        <taxon>Glires</taxon>
        <taxon>Rodentia</taxon>
        <taxon>Hystricomorpha</taxon>
        <taxon>Bathyergidae</taxon>
        <taxon>Fukomys</taxon>
    </lineage>
</organism>
<dbReference type="InterPro" id="IPR006641">
    <property type="entry name" value="YqgF/RNaseH-like_dom"/>
</dbReference>
<dbReference type="InterPro" id="IPR044146">
    <property type="entry name" value="S1_Tex"/>
</dbReference>
<dbReference type="InterPro" id="IPR010994">
    <property type="entry name" value="RuvA_2-like"/>
</dbReference>
<evidence type="ECO:0000256" key="5">
    <source>
        <dbReference type="ARBA" id="ARBA00023054"/>
    </source>
</evidence>
<evidence type="ECO:0000256" key="1">
    <source>
        <dbReference type="ARBA" id="ARBA00022499"/>
    </source>
</evidence>
<dbReference type="Pfam" id="PF09371">
    <property type="entry name" value="Tex_N"/>
    <property type="match status" value="1"/>
</dbReference>
<dbReference type="PANTHER" id="PTHR10724:SF10">
    <property type="entry name" value="S1 RNA-BINDING DOMAIN-CONTAINING PROTEIN 1"/>
    <property type="match status" value="1"/>
</dbReference>
<dbReference type="AlphaFoldDB" id="A0A091CIX8"/>
<feature type="compositionally biased region" description="Basic and acidic residues" evidence="7">
    <location>
        <begin position="1"/>
        <end position="14"/>
    </location>
</feature>
<reference evidence="9 10" key="1">
    <citation type="submission" date="2013-11" db="EMBL/GenBank/DDBJ databases">
        <title>The Damaraland mole rat (Fukomys damarensis) genome and evolution of African mole rats.</title>
        <authorList>
            <person name="Gladyshev V.N."/>
            <person name="Fang X."/>
        </authorList>
    </citation>
    <scope>NUCLEOTIDE SEQUENCE [LARGE SCALE GENOMIC DNA]</scope>
    <source>
        <tissue evidence="9">Liver</tissue>
    </source>
</reference>
<dbReference type="GO" id="GO:0003729">
    <property type="term" value="F:mRNA binding"/>
    <property type="evidence" value="ECO:0007669"/>
    <property type="project" value="TreeGrafter"/>
</dbReference>
<dbReference type="SUPFAM" id="SSF53098">
    <property type="entry name" value="Ribonuclease H-like"/>
    <property type="match status" value="1"/>
</dbReference>
<proteinExistence type="predicted"/>
<dbReference type="PROSITE" id="PS50126">
    <property type="entry name" value="S1"/>
    <property type="match status" value="1"/>
</dbReference>
<keyword evidence="2" id="KW-0597">Phosphoprotein</keyword>
<dbReference type="GO" id="GO:0006139">
    <property type="term" value="P:nucleobase-containing compound metabolic process"/>
    <property type="evidence" value="ECO:0007669"/>
    <property type="project" value="InterPro"/>
</dbReference>
<dbReference type="PANTHER" id="PTHR10724">
    <property type="entry name" value="30S RIBOSOMAL PROTEIN S1"/>
    <property type="match status" value="1"/>
</dbReference>
<dbReference type="InterPro" id="IPR055179">
    <property type="entry name" value="Tex-like_central_region"/>
</dbReference>
<evidence type="ECO:0000259" key="8">
    <source>
        <dbReference type="PROSITE" id="PS50126"/>
    </source>
</evidence>
<dbReference type="eggNOG" id="KOG1857">
    <property type="taxonomic scope" value="Eukaryota"/>
</dbReference>
<dbReference type="GO" id="GO:0006412">
    <property type="term" value="P:translation"/>
    <property type="evidence" value="ECO:0007669"/>
    <property type="project" value="TreeGrafter"/>
</dbReference>
<dbReference type="Pfam" id="PF22706">
    <property type="entry name" value="Tex_central_region"/>
    <property type="match status" value="1"/>
</dbReference>
<keyword evidence="10" id="KW-1185">Reference proteome</keyword>
<evidence type="ECO:0000256" key="6">
    <source>
        <dbReference type="ARBA" id="ARBA00067383"/>
    </source>
</evidence>
<evidence type="ECO:0000256" key="3">
    <source>
        <dbReference type="ARBA" id="ARBA00022843"/>
    </source>
</evidence>
<feature type="region of interest" description="Disordered" evidence="7">
    <location>
        <begin position="1"/>
        <end position="39"/>
    </location>
</feature>
<dbReference type="InterPro" id="IPR037027">
    <property type="entry name" value="YqgF/RNaseH-like_dom_sf"/>
</dbReference>
<evidence type="ECO:0000313" key="10">
    <source>
        <dbReference type="Proteomes" id="UP000028990"/>
    </source>
</evidence>
<dbReference type="STRING" id="885580.ENSFDAP00000008379"/>
<dbReference type="FunFam" id="3.30.420.140:FF:000001">
    <property type="entry name" value="RNA-binding transcriptional accessory protein"/>
    <property type="match status" value="1"/>
</dbReference>
<dbReference type="InterPro" id="IPR050437">
    <property type="entry name" value="Ribos_protein_bS1-like"/>
</dbReference>
<dbReference type="Pfam" id="PF17674">
    <property type="entry name" value="HHH_9"/>
    <property type="match status" value="1"/>
</dbReference>
<feature type="region of interest" description="Disordered" evidence="7">
    <location>
        <begin position="71"/>
        <end position="150"/>
    </location>
</feature>
<evidence type="ECO:0000256" key="7">
    <source>
        <dbReference type="SAM" id="MobiDB-lite"/>
    </source>
</evidence>
<dbReference type="FunFam" id="1.10.10.650:FF:000001">
    <property type="entry name" value="S1 RNA-binding domain 1"/>
    <property type="match status" value="1"/>
</dbReference>
<evidence type="ECO:0000313" key="9">
    <source>
        <dbReference type="EMBL" id="KFO18439.1"/>
    </source>
</evidence>
<dbReference type="FunFam" id="1.10.3500.10:FF:000003">
    <property type="entry name" value="S1 RNA-binding domain-containing protein 1"/>
    <property type="match status" value="1"/>
</dbReference>
<dbReference type="FunFam" id="2.40.50.140:FF:000146">
    <property type="entry name" value="S1 RNA-binding domain-containing protein 1"/>
    <property type="match status" value="1"/>
</dbReference>
<dbReference type="Gene3D" id="1.10.10.650">
    <property type="entry name" value="RuvA domain 2-like"/>
    <property type="match status" value="1"/>
</dbReference>
<dbReference type="SMART" id="SM00316">
    <property type="entry name" value="S1"/>
    <property type="match status" value="1"/>
</dbReference>
<dbReference type="Gene3D" id="1.10.3500.10">
    <property type="entry name" value="Tex N-terminal region-like"/>
    <property type="match status" value="1"/>
</dbReference>
<dbReference type="InterPro" id="IPR023323">
    <property type="entry name" value="Tex-like_dom_sf"/>
</dbReference>
<dbReference type="Pfam" id="PF12836">
    <property type="entry name" value="HHH_3"/>
    <property type="match status" value="1"/>
</dbReference>
<keyword evidence="4" id="KW-0694">RNA-binding</keyword>
<dbReference type="SUPFAM" id="SSF47781">
    <property type="entry name" value="RuvA domain 2-like"/>
    <property type="match status" value="2"/>
</dbReference>
<dbReference type="SUPFAM" id="SSF158832">
    <property type="entry name" value="Tex N-terminal region-like"/>
    <property type="match status" value="1"/>
</dbReference>
<dbReference type="Gene3D" id="1.10.150.310">
    <property type="entry name" value="Tex RuvX-like domain-like"/>
    <property type="match status" value="1"/>
</dbReference>
<dbReference type="InterPro" id="IPR012340">
    <property type="entry name" value="NA-bd_OB-fold"/>
</dbReference>
<protein>
    <recommendedName>
        <fullName evidence="6">S1 RNA-binding domain-containing protein 1</fullName>
    </recommendedName>
</protein>
<dbReference type="EMBL" id="KN125406">
    <property type="protein sequence ID" value="KFO18439.1"/>
    <property type="molecule type" value="Genomic_DNA"/>
</dbReference>
<keyword evidence="5" id="KW-0175">Coiled coil</keyword>
<dbReference type="SUPFAM" id="SSF50249">
    <property type="entry name" value="Nucleic acid-binding proteins"/>
    <property type="match status" value="1"/>
</dbReference>
<evidence type="ECO:0000256" key="4">
    <source>
        <dbReference type="ARBA" id="ARBA00022884"/>
    </source>
</evidence>
<dbReference type="InterPro" id="IPR032639">
    <property type="entry name" value="Tex_YqgF"/>
</dbReference>
<dbReference type="GO" id="GO:0003735">
    <property type="term" value="F:structural constituent of ribosome"/>
    <property type="evidence" value="ECO:0007669"/>
    <property type="project" value="TreeGrafter"/>
</dbReference>
<accession>A0A091CIX8</accession>
<sequence>MTDENSKASQEKNGKAKTGGGCIRCRSDPTFSRNQGNKAPPLYSVFWTRLHALWFRPTLSGSSGGKGAELPAFEKLPAGTGRPGKTYGIPGLLRKPAPRSSASEDDDKEDSVWEPQKKVPRTRKQPVAKESKPKRMPRGKKNVTVKSGGSEDVAVKEELNRSIAIADVDLEENKLNSAQTLKTAKTKQKNSAQRMKKLKVDEEISKVSNVAGESNSTEIPSTSAMMEGVCKKEESEDDFTFGQSPLKRMKTETCPQGQPVKFPASANTVKEEVEMNWDIVQVLSERTNIELWVCANIIRLFNDDNTIPFIVRYRKELINNLDADSLREVRQTLEELRAVAKKVHSTIQKIKKEGKMSECLLKALLNCKSFEELEHVAAPYKTGSKGTKAQRAKQLGLEAAAWTLLDNPGKLNLLSYIRPDVKGLSALQDIETGVQHILADMIAKDKDTLDFIRKLCQNRYICIQSSLAKVSSKKVNEKDVDKFQLYQNFSCNIRNIQHHQILAINRGENLKILTVKVNISDGIKNEFCRWCIQNRWRPHGFARPELMKILHNSLDDSFKRLIYPLLCREFRAKLTSDAEKESVMMFGRNLRQLLLTSPVPGRTLMGVDPGYKHGCKLAIISPTSQILHTDVVYLHCGQGFREAEKIKRLLLNFNCSTVVIGNGTACRETEAYFADLIMKNYFAPLDVVYCIVSEAGASIYSVSPEANKEMPGLDPNLRSAVSIARRVQDPLAELVKIEPKHIGVGMYQHDVSQTLLKATLDSVVEECVSFVGVDINICSEVLLRHIAGLNANRAKNIIEWREKNGPFINREQLKKVKGLGPKSFQQCAGFIRINQDYIRTFCSSQQTESSSQIEGVSVTSSAGVEVRNEKGKKKSKTTMDAILKPNPLDQTCIHPESYDIAMRFLSFIGGTLCEIGKLEMQQKINSSLEKEGIEKAAERLKTTVHTLQVIIDGLSQPESFDFRTEFDKPDFKRSIVCLEDLQVGTILTGKVENATLFGIFVDIGVGRSGLIPIRNVTEAKLSKTKKRRSLGLGPGERVEVRVLNIDIPRSRITLDLIRVLLGLYAWATLDPTPASVIDAMLKSGPCPPSLCLAEPMSVKSKKDPAPTQDQTESLTLHMRSLDFFTPISLSSYVHTKLLHKKLVTPRLLVSKVPAAGLVNTNGHWYQEQLEARVGNTEDGWQPESNGEQERIVRSYCLQGSEEFGSFLLTLGEGDTNTEGTDNCWHPKSRAVNLKKS</sequence>
<dbReference type="Pfam" id="PF00575">
    <property type="entry name" value="S1"/>
    <property type="match status" value="1"/>
</dbReference>
<dbReference type="Pfam" id="PF16921">
    <property type="entry name" value="Tex_YqgF"/>
    <property type="match status" value="1"/>
</dbReference>
<gene>
    <name evidence="9" type="ORF">H920_20119</name>
</gene>
<dbReference type="InterPro" id="IPR012337">
    <property type="entry name" value="RNaseH-like_sf"/>
</dbReference>
<dbReference type="InterPro" id="IPR041692">
    <property type="entry name" value="HHH_9"/>
</dbReference>
<feature type="compositionally biased region" description="Basic residues" evidence="7">
    <location>
        <begin position="134"/>
        <end position="143"/>
    </location>
</feature>
<feature type="domain" description="S1 motif" evidence="8">
    <location>
        <begin position="984"/>
        <end position="1057"/>
    </location>
</feature>
<dbReference type="InterPro" id="IPR018974">
    <property type="entry name" value="Tex-like_N"/>
</dbReference>